<gene>
    <name evidence="1" type="ORF">CU098_002451</name>
</gene>
<evidence type="ECO:0000313" key="2">
    <source>
        <dbReference type="Proteomes" id="UP000253551"/>
    </source>
</evidence>
<organism evidence="1 2">
    <name type="scientific">Rhizopus stolonifer</name>
    <name type="common">Rhizopus nigricans</name>
    <dbReference type="NCBI Taxonomy" id="4846"/>
    <lineage>
        <taxon>Eukaryota</taxon>
        <taxon>Fungi</taxon>
        <taxon>Fungi incertae sedis</taxon>
        <taxon>Mucoromycota</taxon>
        <taxon>Mucoromycotina</taxon>
        <taxon>Mucoromycetes</taxon>
        <taxon>Mucorales</taxon>
        <taxon>Mucorineae</taxon>
        <taxon>Rhizopodaceae</taxon>
        <taxon>Rhizopus</taxon>
    </lineage>
</organism>
<dbReference type="EMBL" id="PJQM01006610">
    <property type="protein sequence ID" value="RCH79399.1"/>
    <property type="molecule type" value="Genomic_DNA"/>
</dbReference>
<dbReference type="AlphaFoldDB" id="A0A367IP39"/>
<accession>A0A367IP39</accession>
<feature type="non-terminal residue" evidence="1">
    <location>
        <position position="1"/>
    </location>
</feature>
<dbReference type="OrthoDB" id="2241755at2759"/>
<protein>
    <submittedName>
        <fullName evidence="1">Uncharacterized protein</fullName>
    </submittedName>
</protein>
<reference evidence="1 2" key="1">
    <citation type="journal article" date="2018" name="G3 (Bethesda)">
        <title>Phylogenetic and Phylogenomic Definition of Rhizopus Species.</title>
        <authorList>
            <person name="Gryganskyi A.P."/>
            <person name="Golan J."/>
            <person name="Dolatabadi S."/>
            <person name="Mondo S."/>
            <person name="Robb S."/>
            <person name="Idnurm A."/>
            <person name="Muszewska A."/>
            <person name="Steczkiewicz K."/>
            <person name="Masonjones S."/>
            <person name="Liao H.L."/>
            <person name="Gajdeczka M.T."/>
            <person name="Anike F."/>
            <person name="Vuek A."/>
            <person name="Anishchenko I.M."/>
            <person name="Voigt K."/>
            <person name="de Hoog G.S."/>
            <person name="Smith M.E."/>
            <person name="Heitman J."/>
            <person name="Vilgalys R."/>
            <person name="Stajich J.E."/>
        </authorList>
    </citation>
    <scope>NUCLEOTIDE SEQUENCE [LARGE SCALE GENOMIC DNA]</scope>
    <source>
        <strain evidence="1 2">LSU 92-RS-03</strain>
    </source>
</reference>
<evidence type="ECO:0000313" key="1">
    <source>
        <dbReference type="EMBL" id="RCH79399.1"/>
    </source>
</evidence>
<dbReference type="Proteomes" id="UP000253551">
    <property type="component" value="Unassembled WGS sequence"/>
</dbReference>
<sequence>NYRFLGESARAFTIRWIITSTFPNSDAESLLAHNRKCMDVGRLAKTVFDRAQLRRMLGIAAHTKLLDLYIGVLVENFGMAAVRGFLEPSVQQILVSEVKKPSPAITLNPTPEIDPKQQLRLFLNSTGGEYKAETTDTPDKQWQATVMCQLVASGTVFTHARIGLSKQKATSAACVDIMNYLNNNQDVLAQLLLPNGDPSQAYPLPIQQSDYSNITVNPTAIKRAAQSNEALQSHPNKTSWANIPHSDDQEETLRQLSLLLLGNQDTAKDPHPIKAEPMENQLLCQMQPIAASNSFDYIKQETKQTYF</sequence>
<keyword evidence="2" id="KW-1185">Reference proteome</keyword>
<name>A0A367IP39_RHIST</name>
<comment type="caution">
    <text evidence="1">The sequence shown here is derived from an EMBL/GenBank/DDBJ whole genome shotgun (WGS) entry which is preliminary data.</text>
</comment>
<proteinExistence type="predicted"/>